<protein>
    <submittedName>
        <fullName evidence="2">Uncharacterized protein LOC108660702</fullName>
    </submittedName>
</protein>
<reference evidence="2" key="2">
    <citation type="submission" date="2025-08" db="UniProtKB">
        <authorList>
            <consortium name="RefSeq"/>
        </authorList>
    </citation>
    <scope>IDENTIFICATION</scope>
</reference>
<name>A0AB32VYI8_THECC</name>
<gene>
    <name evidence="2" type="primary">LOC108660702</name>
</gene>
<dbReference type="PANTHER" id="PTHR11697">
    <property type="entry name" value="GENERAL TRANSCRIPTION FACTOR 2-RELATED ZINC FINGER PROTEIN"/>
    <property type="match status" value="1"/>
</dbReference>
<dbReference type="GeneID" id="108660702"/>
<accession>A0AB32VYI8</accession>
<dbReference type="AlphaFoldDB" id="A0AB32VYI8"/>
<evidence type="ECO:0000313" key="1">
    <source>
        <dbReference type="Proteomes" id="UP000694886"/>
    </source>
</evidence>
<reference evidence="1" key="1">
    <citation type="journal article" date="1997" name="Nucleic Acids Res.">
        <title>tRNAscan-SE: a program for improved detection of transfer RNA genes in genomic sequence.</title>
        <authorList>
            <person name="Lowe T.M."/>
            <person name="Eddy S.R."/>
        </authorList>
    </citation>
    <scope>NUCLEOTIDE SEQUENCE [LARGE SCALE GENOMIC DNA]</scope>
    <source>
        <strain evidence="1">r\B97-61/B2</strain>
    </source>
</reference>
<organism evidence="1 2">
    <name type="scientific">Theobroma cacao</name>
    <name type="common">Cacao</name>
    <name type="synonym">Cocoa</name>
    <dbReference type="NCBI Taxonomy" id="3641"/>
    <lineage>
        <taxon>Eukaryota</taxon>
        <taxon>Viridiplantae</taxon>
        <taxon>Streptophyta</taxon>
        <taxon>Embryophyta</taxon>
        <taxon>Tracheophyta</taxon>
        <taxon>Spermatophyta</taxon>
        <taxon>Magnoliopsida</taxon>
        <taxon>eudicotyledons</taxon>
        <taxon>Gunneridae</taxon>
        <taxon>Pentapetalae</taxon>
        <taxon>rosids</taxon>
        <taxon>malvids</taxon>
        <taxon>Malvales</taxon>
        <taxon>Malvaceae</taxon>
        <taxon>Byttnerioideae</taxon>
        <taxon>Theobroma</taxon>
    </lineage>
</organism>
<dbReference type="Gramene" id="Tc02v2_t021510.1">
    <property type="protein sequence ID" value="Tc02v2_p021510.1"/>
    <property type="gene ID" value="Tc02v2_g021510"/>
</dbReference>
<sequence length="288" mass="33290">MQGEWKGLRALFFKKCPFAYYIHCFARRLQLILVAACKNVIPIEHFFSHLALNINVVDSFAKRKDHLQIAGTIEIVELVSTDELEIGKGKNQVGSLKRAGDTQWGSHVRSLRSLLDLWNLTLKVLSEIINEEILEKADNLCGLLQHKSQDIVNAMNLATTTKKVIQNFRDNGYDVLFQEVEYFCEKHEIEILDMNGPHQSSRGRVLKGQQILMMHHYRIDLFIGIIDLGLQEMNSRITEDIMELLVLSSSLDPKYGFKLFKIDDICKLVQKFNPYDFTHPEKLHIYEI</sequence>
<dbReference type="InterPro" id="IPR055298">
    <property type="entry name" value="AtLOH3-like"/>
</dbReference>
<dbReference type="RefSeq" id="XP_017970455.1">
    <property type="nucleotide sequence ID" value="XM_018114966.1"/>
</dbReference>
<dbReference type="KEGG" id="tcc:108660702"/>
<evidence type="ECO:0000313" key="2">
    <source>
        <dbReference type="RefSeq" id="XP_017970455.1"/>
    </source>
</evidence>
<dbReference type="PANTHER" id="PTHR11697:SF230">
    <property type="entry name" value="ZINC FINGER, MYM DOMAIN CONTAINING 1"/>
    <property type="match status" value="1"/>
</dbReference>
<dbReference type="Proteomes" id="UP000694886">
    <property type="component" value="Chromosome 2"/>
</dbReference>
<proteinExistence type="predicted"/>